<evidence type="ECO:0000259" key="3">
    <source>
        <dbReference type="Pfam" id="PF13656"/>
    </source>
</evidence>
<proteinExistence type="predicted"/>
<dbReference type="EMBL" id="MN740792">
    <property type="protein sequence ID" value="QHU11931.1"/>
    <property type="molecule type" value="Genomic_DNA"/>
</dbReference>
<dbReference type="Pfam" id="PF13656">
    <property type="entry name" value="RNA_pol_L_2"/>
    <property type="match status" value="1"/>
</dbReference>
<protein>
    <recommendedName>
        <fullName evidence="3">DNA-directed RNA polymerase RBP11-like dimerisation domain-containing protein</fullName>
    </recommendedName>
</protein>
<accession>A0A6C0K457</accession>
<dbReference type="InterPro" id="IPR009025">
    <property type="entry name" value="RBP11-like_dimer"/>
</dbReference>
<feature type="domain" description="DNA-directed RNA polymerase RBP11-like dimerisation" evidence="3">
    <location>
        <begin position="3"/>
        <end position="74"/>
    </location>
</feature>
<dbReference type="InterPro" id="IPR036603">
    <property type="entry name" value="RBP11-like"/>
</dbReference>
<evidence type="ECO:0000313" key="4">
    <source>
        <dbReference type="EMBL" id="QHU11931.1"/>
    </source>
</evidence>
<dbReference type="GO" id="GO:0006351">
    <property type="term" value="P:DNA-templated transcription"/>
    <property type="evidence" value="ECO:0007669"/>
    <property type="project" value="InterPro"/>
</dbReference>
<sequence length="76" mass="8837">MYTYTFTNDDMTMAQLLTKTLLKHPEVTFAACKKRHPLEDNIDLSFSVQPDKEELCILKECVLQLQEILQSLENAF</sequence>
<evidence type="ECO:0000256" key="1">
    <source>
        <dbReference type="ARBA" id="ARBA00022478"/>
    </source>
</evidence>
<evidence type="ECO:0000256" key="2">
    <source>
        <dbReference type="ARBA" id="ARBA00023163"/>
    </source>
</evidence>
<dbReference type="GO" id="GO:0000428">
    <property type="term" value="C:DNA-directed RNA polymerase complex"/>
    <property type="evidence" value="ECO:0007669"/>
    <property type="project" value="UniProtKB-KW"/>
</dbReference>
<name>A0A6C0K457_9ZZZZ</name>
<keyword evidence="2" id="KW-0804">Transcription</keyword>
<dbReference type="AlphaFoldDB" id="A0A6C0K457"/>
<reference evidence="4" key="1">
    <citation type="journal article" date="2020" name="Nature">
        <title>Giant virus diversity and host interactions through global metagenomics.</title>
        <authorList>
            <person name="Schulz F."/>
            <person name="Roux S."/>
            <person name="Paez-Espino D."/>
            <person name="Jungbluth S."/>
            <person name="Walsh D.A."/>
            <person name="Denef V.J."/>
            <person name="McMahon K.D."/>
            <person name="Konstantinidis K.T."/>
            <person name="Eloe-Fadrosh E.A."/>
            <person name="Kyrpides N.C."/>
            <person name="Woyke T."/>
        </authorList>
    </citation>
    <scope>NUCLEOTIDE SEQUENCE</scope>
    <source>
        <strain evidence="4">GVMAG-S-1101169-75</strain>
    </source>
</reference>
<dbReference type="Gene3D" id="3.30.1360.10">
    <property type="entry name" value="RNA polymerase, RBP11-like subunit"/>
    <property type="match status" value="1"/>
</dbReference>
<keyword evidence="1" id="KW-0240">DNA-directed RNA polymerase</keyword>
<dbReference type="GO" id="GO:0046983">
    <property type="term" value="F:protein dimerization activity"/>
    <property type="evidence" value="ECO:0007669"/>
    <property type="project" value="InterPro"/>
</dbReference>
<dbReference type="SUPFAM" id="SSF55257">
    <property type="entry name" value="RBP11-like subunits of RNA polymerase"/>
    <property type="match status" value="1"/>
</dbReference>
<organism evidence="4">
    <name type="scientific">viral metagenome</name>
    <dbReference type="NCBI Taxonomy" id="1070528"/>
    <lineage>
        <taxon>unclassified sequences</taxon>
        <taxon>metagenomes</taxon>
        <taxon>organismal metagenomes</taxon>
    </lineage>
</organism>